<accession>A0AAV9A9W8</accession>
<feature type="compositionally biased region" description="Low complexity" evidence="1">
    <location>
        <begin position="141"/>
        <end position="151"/>
    </location>
</feature>
<name>A0AAV9A9W8_ACOGR</name>
<evidence type="ECO:0000256" key="1">
    <source>
        <dbReference type="SAM" id="MobiDB-lite"/>
    </source>
</evidence>
<dbReference type="Gene3D" id="3.90.79.10">
    <property type="entry name" value="Nucleoside Triphosphate Pyrophosphohydrolase"/>
    <property type="match status" value="1"/>
</dbReference>
<proteinExistence type="predicted"/>
<protein>
    <submittedName>
        <fullName evidence="2">mRNA-decapping enzyme subunit 2</fullName>
    </submittedName>
</protein>
<dbReference type="EMBL" id="JAUJYN010000011">
    <property type="protein sequence ID" value="KAK1260710.1"/>
    <property type="molecule type" value="Genomic_DNA"/>
</dbReference>
<organism evidence="2 3">
    <name type="scientific">Acorus gramineus</name>
    <name type="common">Dwarf sweet flag</name>
    <dbReference type="NCBI Taxonomy" id="55184"/>
    <lineage>
        <taxon>Eukaryota</taxon>
        <taxon>Viridiplantae</taxon>
        <taxon>Streptophyta</taxon>
        <taxon>Embryophyta</taxon>
        <taxon>Tracheophyta</taxon>
        <taxon>Spermatophyta</taxon>
        <taxon>Magnoliopsida</taxon>
        <taxon>Liliopsida</taxon>
        <taxon>Acoraceae</taxon>
        <taxon>Acorus</taxon>
    </lineage>
</organism>
<feature type="region of interest" description="Disordered" evidence="1">
    <location>
        <begin position="122"/>
        <end position="158"/>
    </location>
</feature>
<evidence type="ECO:0000313" key="2">
    <source>
        <dbReference type="EMBL" id="KAK1260710.1"/>
    </source>
</evidence>
<reference evidence="2" key="2">
    <citation type="submission" date="2023-06" db="EMBL/GenBank/DDBJ databases">
        <authorList>
            <person name="Ma L."/>
            <person name="Liu K.-W."/>
            <person name="Li Z."/>
            <person name="Hsiao Y.-Y."/>
            <person name="Qi Y."/>
            <person name="Fu T."/>
            <person name="Tang G."/>
            <person name="Zhang D."/>
            <person name="Sun W.-H."/>
            <person name="Liu D.-K."/>
            <person name="Li Y."/>
            <person name="Chen G.-Z."/>
            <person name="Liu X.-D."/>
            <person name="Liao X.-Y."/>
            <person name="Jiang Y.-T."/>
            <person name="Yu X."/>
            <person name="Hao Y."/>
            <person name="Huang J."/>
            <person name="Zhao X.-W."/>
            <person name="Ke S."/>
            <person name="Chen Y.-Y."/>
            <person name="Wu W.-L."/>
            <person name="Hsu J.-L."/>
            <person name="Lin Y.-F."/>
            <person name="Huang M.-D."/>
            <person name="Li C.-Y."/>
            <person name="Huang L."/>
            <person name="Wang Z.-W."/>
            <person name="Zhao X."/>
            <person name="Zhong W.-Y."/>
            <person name="Peng D.-H."/>
            <person name="Ahmad S."/>
            <person name="Lan S."/>
            <person name="Zhang J.-S."/>
            <person name="Tsai W.-C."/>
            <person name="Van De Peer Y."/>
            <person name="Liu Z.-J."/>
        </authorList>
    </citation>
    <scope>NUCLEOTIDE SEQUENCE</scope>
    <source>
        <strain evidence="2">SCP</strain>
        <tissue evidence="2">Leaves</tissue>
    </source>
</reference>
<dbReference type="InterPro" id="IPR015797">
    <property type="entry name" value="NUDIX_hydrolase-like_dom_sf"/>
</dbReference>
<dbReference type="Proteomes" id="UP001179952">
    <property type="component" value="Unassembled WGS sequence"/>
</dbReference>
<dbReference type="AlphaFoldDB" id="A0AAV9A9W8"/>
<sequence length="185" mass="21053">MRQLEQMDVPHMIVGWGEIRIDSRRPFPASAYDIYKDFTSYKFRVPVSGAIILDESYERALEETGYDISKLLKVDDYIEVVIGQQRVSLHNYWYELIQVFAPKTKKEISEISWHRINELQAAGDDPDTSSRGASVWKAKNSSSGGMATSSSRHGFENQVADSHPGRNFRFDTTIILQSIEAVFAV</sequence>
<evidence type="ECO:0000313" key="3">
    <source>
        <dbReference type="Proteomes" id="UP001179952"/>
    </source>
</evidence>
<gene>
    <name evidence="2" type="ORF">QJS04_geneDACA002431</name>
</gene>
<dbReference type="GO" id="GO:0000290">
    <property type="term" value="P:deadenylation-dependent decapping of nuclear-transcribed mRNA"/>
    <property type="evidence" value="ECO:0007669"/>
    <property type="project" value="TreeGrafter"/>
</dbReference>
<reference evidence="2" key="1">
    <citation type="journal article" date="2023" name="Nat. Commun.">
        <title>Diploid and tetraploid genomes of Acorus and the evolution of monocots.</title>
        <authorList>
            <person name="Ma L."/>
            <person name="Liu K.W."/>
            <person name="Li Z."/>
            <person name="Hsiao Y.Y."/>
            <person name="Qi Y."/>
            <person name="Fu T."/>
            <person name="Tang G.D."/>
            <person name="Zhang D."/>
            <person name="Sun W.H."/>
            <person name="Liu D.K."/>
            <person name="Li Y."/>
            <person name="Chen G.Z."/>
            <person name="Liu X.D."/>
            <person name="Liao X.Y."/>
            <person name="Jiang Y.T."/>
            <person name="Yu X."/>
            <person name="Hao Y."/>
            <person name="Huang J."/>
            <person name="Zhao X.W."/>
            <person name="Ke S."/>
            <person name="Chen Y.Y."/>
            <person name="Wu W.L."/>
            <person name="Hsu J.L."/>
            <person name="Lin Y.F."/>
            <person name="Huang M.D."/>
            <person name="Li C.Y."/>
            <person name="Huang L."/>
            <person name="Wang Z.W."/>
            <person name="Zhao X."/>
            <person name="Zhong W.Y."/>
            <person name="Peng D.H."/>
            <person name="Ahmad S."/>
            <person name="Lan S."/>
            <person name="Zhang J.S."/>
            <person name="Tsai W.C."/>
            <person name="Van de Peer Y."/>
            <person name="Liu Z.J."/>
        </authorList>
    </citation>
    <scope>NUCLEOTIDE SEQUENCE</scope>
    <source>
        <strain evidence="2">SCP</strain>
    </source>
</reference>
<dbReference type="SUPFAM" id="SSF55811">
    <property type="entry name" value="Nudix"/>
    <property type="match status" value="1"/>
</dbReference>
<keyword evidence="3" id="KW-1185">Reference proteome</keyword>
<dbReference type="GO" id="GO:0005737">
    <property type="term" value="C:cytoplasm"/>
    <property type="evidence" value="ECO:0007669"/>
    <property type="project" value="TreeGrafter"/>
</dbReference>
<dbReference type="PANTHER" id="PTHR23114">
    <property type="entry name" value="M7GPPPN-MRNA HYDROLASE"/>
    <property type="match status" value="1"/>
</dbReference>
<comment type="caution">
    <text evidence="2">The sequence shown here is derived from an EMBL/GenBank/DDBJ whole genome shotgun (WGS) entry which is preliminary data.</text>
</comment>
<dbReference type="PANTHER" id="PTHR23114:SF17">
    <property type="entry name" value="M7GPPPN-MRNA HYDROLASE"/>
    <property type="match status" value="1"/>
</dbReference>